<comment type="caution">
    <text evidence="3">The sequence shown here is derived from an EMBL/GenBank/DDBJ whole genome shotgun (WGS) entry which is preliminary data.</text>
</comment>
<evidence type="ECO:0000256" key="1">
    <source>
        <dbReference type="SAM" id="Phobius"/>
    </source>
</evidence>
<dbReference type="Gene3D" id="1.20.144.10">
    <property type="entry name" value="Phosphatidic acid phosphatase type 2/haloperoxidase"/>
    <property type="match status" value="1"/>
</dbReference>
<reference evidence="4" key="1">
    <citation type="journal article" date="2019" name="Int. J. Syst. Evol. Microbiol.">
        <title>The Global Catalogue of Microorganisms (GCM) 10K type strain sequencing project: providing services to taxonomists for standard genome sequencing and annotation.</title>
        <authorList>
            <consortium name="The Broad Institute Genomics Platform"/>
            <consortium name="The Broad Institute Genome Sequencing Center for Infectious Disease"/>
            <person name="Wu L."/>
            <person name="Ma J."/>
        </authorList>
    </citation>
    <scope>NUCLEOTIDE SEQUENCE [LARGE SCALE GENOMIC DNA]</scope>
    <source>
        <strain evidence="4">CCUG 67170</strain>
    </source>
</reference>
<dbReference type="Proteomes" id="UP001595807">
    <property type="component" value="Unassembled WGS sequence"/>
</dbReference>
<keyword evidence="1" id="KW-1133">Transmembrane helix</keyword>
<dbReference type="SUPFAM" id="SSF48317">
    <property type="entry name" value="Acid phosphatase/Vanadium-dependent haloperoxidase"/>
    <property type="match status" value="1"/>
</dbReference>
<proteinExistence type="predicted"/>
<feature type="transmembrane region" description="Helical" evidence="1">
    <location>
        <begin position="114"/>
        <end position="145"/>
    </location>
</feature>
<feature type="domain" description="Phosphatidic acid phosphatase type 2/haloperoxidase" evidence="2">
    <location>
        <begin position="64"/>
        <end position="172"/>
    </location>
</feature>
<dbReference type="PANTHER" id="PTHR14969">
    <property type="entry name" value="SPHINGOSINE-1-PHOSPHATE PHOSPHOHYDROLASE"/>
    <property type="match status" value="1"/>
</dbReference>
<dbReference type="InterPro" id="IPR000326">
    <property type="entry name" value="PAP2/HPO"/>
</dbReference>
<dbReference type="InterPro" id="IPR036938">
    <property type="entry name" value="PAP2/HPO_sf"/>
</dbReference>
<dbReference type="CDD" id="cd01610">
    <property type="entry name" value="PAP2_like"/>
    <property type="match status" value="1"/>
</dbReference>
<feature type="transmembrane region" description="Helical" evidence="1">
    <location>
        <begin position="21"/>
        <end position="52"/>
    </location>
</feature>
<dbReference type="EMBL" id="JBHRZV010000052">
    <property type="protein sequence ID" value="MFC3928950.1"/>
    <property type="molecule type" value="Genomic_DNA"/>
</dbReference>
<evidence type="ECO:0000313" key="3">
    <source>
        <dbReference type="EMBL" id="MFC3928950.1"/>
    </source>
</evidence>
<dbReference type="RefSeq" id="WP_380427945.1">
    <property type="nucleotide sequence ID" value="NZ_JBHRZV010000052.1"/>
</dbReference>
<name>A0ABV8CY65_9STRE</name>
<protein>
    <submittedName>
        <fullName evidence="3">Phosphatase PAP2 family protein</fullName>
    </submittedName>
</protein>
<keyword evidence="1" id="KW-0812">Transmembrane</keyword>
<keyword evidence="1" id="KW-0472">Membrane</keyword>
<dbReference type="Pfam" id="PF01569">
    <property type="entry name" value="PAP2"/>
    <property type="match status" value="1"/>
</dbReference>
<gene>
    <name evidence="3" type="ORF">ACFORF_10345</name>
</gene>
<organism evidence="3 4">
    <name type="scientific">Streptococcus caprae</name>
    <dbReference type="NCBI Taxonomy" id="1640501"/>
    <lineage>
        <taxon>Bacteria</taxon>
        <taxon>Bacillati</taxon>
        <taxon>Bacillota</taxon>
        <taxon>Bacilli</taxon>
        <taxon>Lactobacillales</taxon>
        <taxon>Streptococcaceae</taxon>
        <taxon>Streptococcus</taxon>
    </lineage>
</organism>
<accession>A0ABV8CY65</accession>
<evidence type="ECO:0000259" key="2">
    <source>
        <dbReference type="SMART" id="SM00014"/>
    </source>
</evidence>
<feature type="transmembrane region" description="Helical" evidence="1">
    <location>
        <begin position="157"/>
        <end position="173"/>
    </location>
</feature>
<keyword evidence="4" id="KW-1185">Reference proteome</keyword>
<dbReference type="SMART" id="SM00014">
    <property type="entry name" value="acidPPc"/>
    <property type="match status" value="1"/>
</dbReference>
<evidence type="ECO:0000313" key="4">
    <source>
        <dbReference type="Proteomes" id="UP001595807"/>
    </source>
</evidence>
<sequence length="174" mass="19738">MKDYGLFYRKLTKWLRQSPKSVGYLILLNKVITYGLYLLYPLFLLGLIWQGWLKDGMVESLKEVAPYVLIPAISFVLVTIIRRKINQPRPYETWPIKPLIAKNTKGQSMPSRHVFSATIIAMCFFRVSPVFGILALLVAAILGIVRVVGGVHYPKDVAVGYVLGLTFGSVLWFF</sequence>
<dbReference type="PANTHER" id="PTHR14969:SF13">
    <property type="entry name" value="AT30094P"/>
    <property type="match status" value="1"/>
</dbReference>
<feature type="transmembrane region" description="Helical" evidence="1">
    <location>
        <begin position="64"/>
        <end position="81"/>
    </location>
</feature>